<feature type="region of interest" description="Disordered" evidence="1">
    <location>
        <begin position="1"/>
        <end position="48"/>
    </location>
</feature>
<accession>A0A2P5EJ20</accession>
<feature type="compositionally biased region" description="Basic and acidic residues" evidence="1">
    <location>
        <begin position="1"/>
        <end position="10"/>
    </location>
</feature>
<name>A0A2P5EJ20_TREOI</name>
<dbReference type="AlphaFoldDB" id="A0A2P5EJ20"/>
<evidence type="ECO:0000313" key="2">
    <source>
        <dbReference type="EMBL" id="PON85534.1"/>
    </source>
</evidence>
<sequence>EEMIASKEEALTQGQAQAHETTNQADPTSSAESVMGPPPIDEDTIMTQSLGTHSRWQKGLDSLPWLKSIEGLRAASTSHQVETIANLKQQFAEKDAEHQRKLVVHQAETQRRLDEQQRMLQLHIAQLGNNSLNIQLPPSSNSSPPPSLSQ</sequence>
<dbReference type="InParanoid" id="A0A2P5EJ20"/>
<feature type="region of interest" description="Disordered" evidence="1">
    <location>
        <begin position="131"/>
        <end position="150"/>
    </location>
</feature>
<evidence type="ECO:0000256" key="1">
    <source>
        <dbReference type="SAM" id="MobiDB-lite"/>
    </source>
</evidence>
<gene>
    <name evidence="2" type="ORF">TorRG33x02_186830</name>
</gene>
<organism evidence="2 3">
    <name type="scientific">Trema orientale</name>
    <name type="common">Charcoal tree</name>
    <name type="synonym">Celtis orientalis</name>
    <dbReference type="NCBI Taxonomy" id="63057"/>
    <lineage>
        <taxon>Eukaryota</taxon>
        <taxon>Viridiplantae</taxon>
        <taxon>Streptophyta</taxon>
        <taxon>Embryophyta</taxon>
        <taxon>Tracheophyta</taxon>
        <taxon>Spermatophyta</taxon>
        <taxon>Magnoliopsida</taxon>
        <taxon>eudicotyledons</taxon>
        <taxon>Gunneridae</taxon>
        <taxon>Pentapetalae</taxon>
        <taxon>rosids</taxon>
        <taxon>fabids</taxon>
        <taxon>Rosales</taxon>
        <taxon>Cannabaceae</taxon>
        <taxon>Trema</taxon>
    </lineage>
</organism>
<proteinExistence type="predicted"/>
<dbReference type="EMBL" id="JXTC01000146">
    <property type="protein sequence ID" value="PON85534.1"/>
    <property type="molecule type" value="Genomic_DNA"/>
</dbReference>
<protein>
    <submittedName>
        <fullName evidence="2">Uncharacterized protein</fullName>
    </submittedName>
</protein>
<evidence type="ECO:0000313" key="3">
    <source>
        <dbReference type="Proteomes" id="UP000237000"/>
    </source>
</evidence>
<feature type="compositionally biased region" description="Low complexity" evidence="1">
    <location>
        <begin position="131"/>
        <end position="142"/>
    </location>
</feature>
<dbReference type="Proteomes" id="UP000237000">
    <property type="component" value="Unassembled WGS sequence"/>
</dbReference>
<comment type="caution">
    <text evidence="2">The sequence shown here is derived from an EMBL/GenBank/DDBJ whole genome shotgun (WGS) entry which is preliminary data.</text>
</comment>
<feature type="non-terminal residue" evidence="2">
    <location>
        <position position="1"/>
    </location>
</feature>
<feature type="compositionally biased region" description="Polar residues" evidence="1">
    <location>
        <begin position="12"/>
        <end position="32"/>
    </location>
</feature>
<keyword evidence="3" id="KW-1185">Reference proteome</keyword>
<reference evidence="3" key="1">
    <citation type="submission" date="2016-06" db="EMBL/GenBank/DDBJ databases">
        <title>Parallel loss of symbiosis genes in relatives of nitrogen-fixing non-legume Parasponia.</title>
        <authorList>
            <person name="Van Velzen R."/>
            <person name="Holmer R."/>
            <person name="Bu F."/>
            <person name="Rutten L."/>
            <person name="Van Zeijl A."/>
            <person name="Liu W."/>
            <person name="Santuari L."/>
            <person name="Cao Q."/>
            <person name="Sharma T."/>
            <person name="Shen D."/>
            <person name="Roswanjaya Y."/>
            <person name="Wardhani T."/>
            <person name="Kalhor M.S."/>
            <person name="Jansen J."/>
            <person name="Van den Hoogen J."/>
            <person name="Gungor B."/>
            <person name="Hartog M."/>
            <person name="Hontelez J."/>
            <person name="Verver J."/>
            <person name="Yang W.-C."/>
            <person name="Schijlen E."/>
            <person name="Repin R."/>
            <person name="Schilthuizen M."/>
            <person name="Schranz E."/>
            <person name="Heidstra R."/>
            <person name="Miyata K."/>
            <person name="Fedorova E."/>
            <person name="Kohlen W."/>
            <person name="Bisseling T."/>
            <person name="Smit S."/>
            <person name="Geurts R."/>
        </authorList>
    </citation>
    <scope>NUCLEOTIDE SEQUENCE [LARGE SCALE GENOMIC DNA]</scope>
    <source>
        <strain evidence="3">cv. RG33-2</strain>
    </source>
</reference>